<proteinExistence type="predicted"/>
<protein>
    <submittedName>
        <fullName evidence="1 3">Uncharacterized protein</fullName>
    </submittedName>
</protein>
<reference evidence="3" key="1">
    <citation type="submission" date="2017-02" db="UniProtKB">
        <authorList>
            <consortium name="WormBaseParasite"/>
        </authorList>
    </citation>
    <scope>IDENTIFICATION</scope>
</reference>
<gene>
    <name evidence="1" type="ORF">TCLT_LOCUS7355</name>
</gene>
<evidence type="ECO:0000313" key="3">
    <source>
        <dbReference type="WBParaSite" id="TCLT_0000736601-mRNA-1"/>
    </source>
</evidence>
<sequence length="118" mass="13618">MVVCRPNELMKLLPSSINIPDDSDQFEIGSGDIQRRYVKNTKEKISNKRNLDVGKRQLRKRQLIVSSPGLVETVPIVATQQIIHRPIITRTILRHIYTPIISVPTYYPAYYPYYVACC</sequence>
<organism evidence="3">
    <name type="scientific">Thelazia callipaeda</name>
    <name type="common">Oriental eyeworm</name>
    <name type="synonym">Parasitic nematode</name>
    <dbReference type="NCBI Taxonomy" id="103827"/>
    <lineage>
        <taxon>Eukaryota</taxon>
        <taxon>Metazoa</taxon>
        <taxon>Ecdysozoa</taxon>
        <taxon>Nematoda</taxon>
        <taxon>Chromadorea</taxon>
        <taxon>Rhabditida</taxon>
        <taxon>Spirurina</taxon>
        <taxon>Spiruromorpha</taxon>
        <taxon>Thelazioidea</taxon>
        <taxon>Thelaziidae</taxon>
        <taxon>Thelazia</taxon>
    </lineage>
</organism>
<dbReference type="WBParaSite" id="TCLT_0000736601-mRNA-1">
    <property type="protein sequence ID" value="TCLT_0000736601-mRNA-1"/>
    <property type="gene ID" value="TCLT_0000736601"/>
</dbReference>
<accession>A0A0N5D371</accession>
<keyword evidence="2" id="KW-1185">Reference proteome</keyword>
<evidence type="ECO:0000313" key="1">
    <source>
        <dbReference type="EMBL" id="VDN04803.1"/>
    </source>
</evidence>
<reference evidence="1 2" key="2">
    <citation type="submission" date="2018-11" db="EMBL/GenBank/DDBJ databases">
        <authorList>
            <consortium name="Pathogen Informatics"/>
        </authorList>
    </citation>
    <scope>NUCLEOTIDE SEQUENCE [LARGE SCALE GENOMIC DNA]</scope>
</reference>
<dbReference type="Proteomes" id="UP000276776">
    <property type="component" value="Unassembled WGS sequence"/>
</dbReference>
<dbReference type="EMBL" id="UYYF01004499">
    <property type="protein sequence ID" value="VDN04803.1"/>
    <property type="molecule type" value="Genomic_DNA"/>
</dbReference>
<evidence type="ECO:0000313" key="2">
    <source>
        <dbReference type="Proteomes" id="UP000276776"/>
    </source>
</evidence>
<name>A0A0N5D371_THECL</name>
<dbReference type="AlphaFoldDB" id="A0A0N5D371"/>